<keyword evidence="10" id="KW-0040">ANK repeat</keyword>
<dbReference type="Gene3D" id="2.60.40.1180">
    <property type="entry name" value="Golgi alpha-mannosidase II"/>
    <property type="match status" value="1"/>
</dbReference>
<feature type="repeat" description="ANK" evidence="10">
    <location>
        <begin position="1103"/>
        <end position="1142"/>
    </location>
</feature>
<dbReference type="InterPro" id="IPR048395">
    <property type="entry name" value="Glyco_hydro_31_C"/>
</dbReference>
<dbReference type="InterPro" id="IPR000322">
    <property type="entry name" value="Glyco_hydro_31_TIM"/>
</dbReference>
<dbReference type="SMART" id="SM00248">
    <property type="entry name" value="ANK"/>
    <property type="match status" value="4"/>
</dbReference>
<name>A0A813GP06_POLGL</name>
<evidence type="ECO:0000256" key="5">
    <source>
        <dbReference type="ARBA" id="ARBA00022801"/>
    </source>
</evidence>
<feature type="domain" description="Glycoside hydrolase family 31 N-terminal" evidence="13">
    <location>
        <begin position="164"/>
        <end position="331"/>
    </location>
</feature>
<dbReference type="Pfam" id="PF13802">
    <property type="entry name" value="Gal_mutarotas_2"/>
    <property type="match status" value="1"/>
</dbReference>
<proteinExistence type="inferred from homology"/>
<evidence type="ECO:0000256" key="7">
    <source>
        <dbReference type="ARBA" id="ARBA00023180"/>
    </source>
</evidence>
<dbReference type="Pfam" id="PF00023">
    <property type="entry name" value="Ank"/>
    <property type="match status" value="1"/>
</dbReference>
<dbReference type="GO" id="GO:0006491">
    <property type="term" value="P:N-glycan processing"/>
    <property type="evidence" value="ECO:0007669"/>
    <property type="project" value="TreeGrafter"/>
</dbReference>
<evidence type="ECO:0000256" key="2">
    <source>
        <dbReference type="ARBA" id="ARBA00004833"/>
    </source>
</evidence>
<dbReference type="Gene3D" id="3.20.20.80">
    <property type="entry name" value="Glycosidases"/>
    <property type="match status" value="1"/>
</dbReference>
<dbReference type="CDD" id="cd06603">
    <property type="entry name" value="GH31_GANC_GANAB_alpha"/>
    <property type="match status" value="1"/>
</dbReference>
<evidence type="ECO:0000256" key="8">
    <source>
        <dbReference type="ARBA" id="ARBA00023295"/>
    </source>
</evidence>
<dbReference type="OrthoDB" id="440381at2759"/>
<dbReference type="SUPFAM" id="SSF48403">
    <property type="entry name" value="Ankyrin repeat"/>
    <property type="match status" value="1"/>
</dbReference>
<evidence type="ECO:0000256" key="1">
    <source>
        <dbReference type="ARBA" id="ARBA00004240"/>
    </source>
</evidence>
<dbReference type="GO" id="GO:0030246">
    <property type="term" value="F:carbohydrate binding"/>
    <property type="evidence" value="ECO:0007669"/>
    <property type="project" value="InterPro"/>
</dbReference>
<feature type="domain" description="Glycoside hydrolase family 31 TIM barrel" evidence="12">
    <location>
        <begin position="379"/>
        <end position="715"/>
    </location>
</feature>
<dbReference type="SUPFAM" id="SSF51011">
    <property type="entry name" value="Glycosyl hydrolase domain"/>
    <property type="match status" value="1"/>
</dbReference>
<comment type="caution">
    <text evidence="15">The sequence shown here is derived from an EMBL/GenBank/DDBJ whole genome shotgun (WGS) entry which is preliminary data.</text>
</comment>
<dbReference type="CDD" id="cd14752">
    <property type="entry name" value="GH31_N"/>
    <property type="match status" value="1"/>
</dbReference>
<gene>
    <name evidence="15" type="ORF">PGLA1383_LOCUS45344</name>
</gene>
<evidence type="ECO:0000256" key="10">
    <source>
        <dbReference type="PROSITE-ProRule" id="PRU00023"/>
    </source>
</evidence>
<dbReference type="GO" id="GO:0005783">
    <property type="term" value="C:endoplasmic reticulum"/>
    <property type="evidence" value="ECO:0007669"/>
    <property type="project" value="UniProtKB-SubCell"/>
</dbReference>
<evidence type="ECO:0000259" key="13">
    <source>
        <dbReference type="Pfam" id="PF13802"/>
    </source>
</evidence>
<evidence type="ECO:0000256" key="4">
    <source>
        <dbReference type="ARBA" id="ARBA00022729"/>
    </source>
</evidence>
<dbReference type="InterPro" id="IPR025887">
    <property type="entry name" value="Glyco_hydro_31_N_dom"/>
</dbReference>
<dbReference type="Gene3D" id="2.60.40.1760">
    <property type="entry name" value="glycosyl hydrolase (family 31)"/>
    <property type="match status" value="1"/>
</dbReference>
<sequence>MVAGPVFRVGGALLQGSLAVLLLAAIQRPADAVDRSKFRTCAQGSFCKRFKSYAQQIQSSGEYVHFVDPASITHTGNEVQALLGHKGIDGSQEPVQPLLLELRFFKEDSAEGNCGVLRATVSEQPKAGMPTRFRVREGDVAMIPGAGLLPDVVTVLPADAAGSAISSSSAGNCSATLRYEPFELDISAGGRVLQSLNARHFLNFEQYRNRDAEPRTALVDATDVDAENLWEESFGEHRDSKPRGPSAVGIDASFRSAPVLVGLAEHATRLHLADPQFDEPYRLFNLDVFEYEVDVPMALYGNIPMVTAVHQWPDGGATSSGFLVVNPSEGFVKVDGPGESEKDSQTWWLFESGVLDIFSFAGPTPQAVLRQYHAVTGWPRMPPLAVLGKHQSRWNYITPEDVAEVDRGFDEHEIPYDFIWLDLEHTHEKRYFTWDPKHFPQEAVDGMLDNLNRSHRKLVTIIDPHLFAGDPNYTVAVRFREKQLMVKKPTGSADFEGFCWPGASNYPDFCDPAARLEWAKLFDFANYPGRPAELYTWNDMNEPSVFDGPEISMPRDNLHKCHTGSFGVEHREVHNLYGFYVHEASVQGHLLRAPGARPFVLTRSFFVGSHRHGAAWTGDNMAEWTHLERSVPMLVSLALCGMSLVGADVAGFMGDPDPELFLRWHQLGIWYPFYRAHAHLTTKRREPWLFGESITAKVRQAVTTRYQLLPMWYTLVAEWALLGLPMVRPIWYHDLGDSEAYRHADSHFLVGEALLVRSPAQGVKTLEVYLPGGDGALWFDFYRPQSVAMFGDPYTLVVYSDPRSTGSVKATGNVPKLSVYVDDGRSLDSERGAFIYDRLNFDGAALHAAPAELGGTVGFSAAVRALREAPSATSLWLGAQGGAPRGVAAACRTSTLPGHPWPGACRPRRRRRGWARPHLLDQVLCREGSAATSTTTTTTTTTSTRRLCYDIATTSHNNNDINNSNRLRDDIEAALLNGSAPMLAFALLRSHRCGGESHCVIEAVRRQNIRALEFLLKRNASDVDEHCGGCRPVHVAIQACMGKDDIGYRMAVLLLRNSARPDKVAGDDPAIDSPLCNATKRGCLAAVALLLSNRADANSVDSRGDSLLHVACRQTPYQGRAVNSEVVQMLLRHGASPIARDAFGYQSVCYAREEGLRKRLLQAEQLWSRGALRVALASSRPGPGGLDSEPEVPLQRTRSLADLPEGHRALLVPEIFEVVVRLT</sequence>
<dbReference type="InterPro" id="IPR013780">
    <property type="entry name" value="Glyco_hydro_b"/>
</dbReference>
<feature type="chain" id="PRO_5032797384" description="Glucosidase II subunit alpha" evidence="11">
    <location>
        <begin position="33"/>
        <end position="1223"/>
    </location>
</feature>
<dbReference type="InterPro" id="IPR017853">
    <property type="entry name" value="GH"/>
</dbReference>
<evidence type="ECO:0000259" key="14">
    <source>
        <dbReference type="Pfam" id="PF21365"/>
    </source>
</evidence>
<comment type="similarity">
    <text evidence="3">Belongs to the glycosyl hydrolase 31 family.</text>
</comment>
<feature type="signal peptide" evidence="11">
    <location>
        <begin position="1"/>
        <end position="32"/>
    </location>
</feature>
<keyword evidence="6" id="KW-0256">Endoplasmic reticulum</keyword>
<dbReference type="SUPFAM" id="SSF74650">
    <property type="entry name" value="Galactose mutarotase-like"/>
    <property type="match status" value="1"/>
</dbReference>
<evidence type="ECO:0000256" key="3">
    <source>
        <dbReference type="ARBA" id="ARBA00007806"/>
    </source>
</evidence>
<dbReference type="InterPro" id="IPR011013">
    <property type="entry name" value="Gal_mutarotase_sf_dom"/>
</dbReference>
<evidence type="ECO:0000313" key="16">
    <source>
        <dbReference type="Proteomes" id="UP000654075"/>
    </source>
</evidence>
<evidence type="ECO:0000256" key="11">
    <source>
        <dbReference type="SAM" id="SignalP"/>
    </source>
</evidence>
<feature type="domain" description="Glycosyl hydrolase family 31 C-terminal" evidence="14">
    <location>
        <begin position="723"/>
        <end position="788"/>
    </location>
</feature>
<dbReference type="GO" id="GO:0090599">
    <property type="term" value="F:alpha-glucosidase activity"/>
    <property type="evidence" value="ECO:0007669"/>
    <property type="project" value="TreeGrafter"/>
</dbReference>
<keyword evidence="4 11" id="KW-0732">Signal</keyword>
<evidence type="ECO:0000313" key="15">
    <source>
        <dbReference type="EMBL" id="CAE8628742.1"/>
    </source>
</evidence>
<dbReference type="Gene3D" id="1.25.40.20">
    <property type="entry name" value="Ankyrin repeat-containing domain"/>
    <property type="match status" value="1"/>
</dbReference>
<dbReference type="InterPro" id="IPR002110">
    <property type="entry name" value="Ankyrin_rpt"/>
</dbReference>
<dbReference type="Pfam" id="PF21365">
    <property type="entry name" value="Glyco_hydro_31_3rd"/>
    <property type="match status" value="1"/>
</dbReference>
<organism evidence="15 16">
    <name type="scientific">Polarella glacialis</name>
    <name type="common">Dinoflagellate</name>
    <dbReference type="NCBI Taxonomy" id="89957"/>
    <lineage>
        <taxon>Eukaryota</taxon>
        <taxon>Sar</taxon>
        <taxon>Alveolata</taxon>
        <taxon>Dinophyceae</taxon>
        <taxon>Suessiales</taxon>
        <taxon>Suessiaceae</taxon>
        <taxon>Polarella</taxon>
    </lineage>
</organism>
<dbReference type="PANTHER" id="PTHR22762:SF54">
    <property type="entry name" value="BCDNA.GH04962"/>
    <property type="match status" value="1"/>
</dbReference>
<comment type="subcellular location">
    <subcellularLocation>
        <location evidence="1">Endoplasmic reticulum</location>
    </subcellularLocation>
</comment>
<dbReference type="OMA" id="IVEITIY"/>
<dbReference type="InterPro" id="IPR036770">
    <property type="entry name" value="Ankyrin_rpt-contain_sf"/>
</dbReference>
<keyword evidence="16" id="KW-1185">Reference proteome</keyword>
<dbReference type="PROSITE" id="PS50088">
    <property type="entry name" value="ANK_REPEAT"/>
    <property type="match status" value="1"/>
</dbReference>
<dbReference type="SUPFAM" id="SSF51445">
    <property type="entry name" value="(Trans)glycosidases"/>
    <property type="match status" value="1"/>
</dbReference>
<keyword evidence="8" id="KW-0326">Glycosidase</keyword>
<keyword evidence="5" id="KW-0378">Hydrolase</keyword>
<reference evidence="15" key="1">
    <citation type="submission" date="2021-02" db="EMBL/GenBank/DDBJ databases">
        <authorList>
            <person name="Dougan E. K."/>
            <person name="Rhodes N."/>
            <person name="Thang M."/>
            <person name="Chan C."/>
        </authorList>
    </citation>
    <scope>NUCLEOTIDE SEQUENCE</scope>
</reference>
<accession>A0A813GP06</accession>
<dbReference type="AlphaFoldDB" id="A0A813GP06"/>
<dbReference type="Proteomes" id="UP000654075">
    <property type="component" value="Unassembled WGS sequence"/>
</dbReference>
<dbReference type="PANTHER" id="PTHR22762">
    <property type="entry name" value="ALPHA-GLUCOSIDASE"/>
    <property type="match status" value="1"/>
</dbReference>
<keyword evidence="7" id="KW-0325">Glycoprotein</keyword>
<dbReference type="EMBL" id="CAJNNV010029474">
    <property type="protein sequence ID" value="CAE8628742.1"/>
    <property type="molecule type" value="Genomic_DNA"/>
</dbReference>
<protein>
    <recommendedName>
        <fullName evidence="9">Glucosidase II subunit alpha</fullName>
    </recommendedName>
</protein>
<evidence type="ECO:0000259" key="12">
    <source>
        <dbReference type="Pfam" id="PF01055"/>
    </source>
</evidence>
<evidence type="ECO:0000256" key="6">
    <source>
        <dbReference type="ARBA" id="ARBA00022824"/>
    </source>
</evidence>
<comment type="pathway">
    <text evidence="2">Glycan metabolism; N-glycan metabolism.</text>
</comment>
<evidence type="ECO:0000256" key="9">
    <source>
        <dbReference type="ARBA" id="ARBA00042895"/>
    </source>
</evidence>
<dbReference type="GO" id="GO:0005975">
    <property type="term" value="P:carbohydrate metabolic process"/>
    <property type="evidence" value="ECO:0007669"/>
    <property type="project" value="InterPro"/>
</dbReference>
<dbReference type="Pfam" id="PF01055">
    <property type="entry name" value="Glyco_hydro_31_2nd"/>
    <property type="match status" value="1"/>
</dbReference>